<dbReference type="Proteomes" id="UP000638462">
    <property type="component" value="Unassembled WGS sequence"/>
</dbReference>
<dbReference type="InterPro" id="IPR022385">
    <property type="entry name" value="Rhs_assc_core"/>
</dbReference>
<dbReference type="InterPro" id="IPR050708">
    <property type="entry name" value="T6SS_VgrG/RHS"/>
</dbReference>
<dbReference type="PANTHER" id="PTHR32305">
    <property type="match status" value="1"/>
</dbReference>
<dbReference type="PANTHER" id="PTHR32305:SF15">
    <property type="entry name" value="PROTEIN RHSA-RELATED"/>
    <property type="match status" value="1"/>
</dbReference>
<accession>A0ABQ1TI27</accession>
<protein>
    <recommendedName>
        <fullName evidence="1">GIY-YIG domain-containing protein</fullName>
    </recommendedName>
</protein>
<dbReference type="PROSITE" id="PS50164">
    <property type="entry name" value="GIY_YIG"/>
    <property type="match status" value="1"/>
</dbReference>
<dbReference type="Gene3D" id="3.40.1440.10">
    <property type="entry name" value="GIY-YIG endonuclease"/>
    <property type="match status" value="1"/>
</dbReference>
<dbReference type="CDD" id="cd00719">
    <property type="entry name" value="GIY-YIG_SF"/>
    <property type="match status" value="1"/>
</dbReference>
<dbReference type="RefSeq" id="WP_188728768.1">
    <property type="nucleotide sequence ID" value="NZ_BMIT01000007.1"/>
</dbReference>
<dbReference type="InterPro" id="IPR006530">
    <property type="entry name" value="YD"/>
</dbReference>
<comment type="caution">
    <text evidence="2">The sequence shown here is derived from an EMBL/GenBank/DDBJ whole genome shotgun (WGS) entry which is preliminary data.</text>
</comment>
<dbReference type="InterPro" id="IPR031325">
    <property type="entry name" value="RHS_repeat"/>
</dbReference>
<dbReference type="SUPFAM" id="SSF82771">
    <property type="entry name" value="GIY-YIG endonuclease"/>
    <property type="match status" value="1"/>
</dbReference>
<feature type="domain" description="GIY-YIG" evidence="1">
    <location>
        <begin position="394"/>
        <end position="479"/>
    </location>
</feature>
<dbReference type="Gene3D" id="2.180.10.10">
    <property type="entry name" value="RHS repeat-associated core"/>
    <property type="match status" value="1"/>
</dbReference>
<gene>
    <name evidence="2" type="ORF">GCM10008027_20780</name>
</gene>
<dbReference type="Pfam" id="PF01541">
    <property type="entry name" value="GIY-YIG"/>
    <property type="match status" value="1"/>
</dbReference>
<dbReference type="NCBIfam" id="TIGR01643">
    <property type="entry name" value="YD_repeat_2x"/>
    <property type="match status" value="1"/>
</dbReference>
<dbReference type="NCBIfam" id="TIGR03696">
    <property type="entry name" value="Rhs_assc_core"/>
    <property type="match status" value="1"/>
</dbReference>
<evidence type="ECO:0000313" key="2">
    <source>
        <dbReference type="EMBL" id="GGE95643.1"/>
    </source>
</evidence>
<dbReference type="InterPro" id="IPR000305">
    <property type="entry name" value="GIY-YIG_endonuc"/>
</dbReference>
<proteinExistence type="predicted"/>
<evidence type="ECO:0000313" key="3">
    <source>
        <dbReference type="Proteomes" id="UP000638462"/>
    </source>
</evidence>
<organism evidence="2 3">
    <name type="scientific">Pseudoalteromonas gelatinilytica</name>
    <dbReference type="NCBI Taxonomy" id="1703256"/>
    <lineage>
        <taxon>Bacteria</taxon>
        <taxon>Pseudomonadati</taxon>
        <taxon>Pseudomonadota</taxon>
        <taxon>Gammaproteobacteria</taxon>
        <taxon>Alteromonadales</taxon>
        <taxon>Pseudoalteromonadaceae</taxon>
        <taxon>Pseudoalteromonas</taxon>
    </lineage>
</organism>
<dbReference type="EMBL" id="BMIT01000007">
    <property type="protein sequence ID" value="GGE95643.1"/>
    <property type="molecule type" value="Genomic_DNA"/>
</dbReference>
<reference evidence="3" key="1">
    <citation type="journal article" date="2019" name="Int. J. Syst. Evol. Microbiol.">
        <title>The Global Catalogue of Microorganisms (GCM) 10K type strain sequencing project: providing services to taxonomists for standard genome sequencing and annotation.</title>
        <authorList>
            <consortium name="The Broad Institute Genomics Platform"/>
            <consortium name="The Broad Institute Genome Sequencing Center for Infectious Disease"/>
            <person name="Wu L."/>
            <person name="Ma J."/>
        </authorList>
    </citation>
    <scope>NUCLEOTIDE SEQUENCE [LARGE SCALE GENOMIC DNA]</scope>
    <source>
        <strain evidence="3">CGMCC 1.15394</strain>
    </source>
</reference>
<evidence type="ECO:0000259" key="1">
    <source>
        <dbReference type="PROSITE" id="PS50164"/>
    </source>
</evidence>
<dbReference type="InterPro" id="IPR035901">
    <property type="entry name" value="GIY-YIG_endonuc_sf"/>
</dbReference>
<keyword evidence="3" id="KW-1185">Reference proteome</keyword>
<dbReference type="Pfam" id="PF05593">
    <property type="entry name" value="RHS_repeat"/>
    <property type="match status" value="1"/>
</dbReference>
<name>A0ABQ1TI27_9GAMM</name>
<sequence>MQASYGYDDNGNRTSQINANGTSTTYEYDVLYRLTKVQHYNAQGALIEAFTYTLDDTGRRTKLKQSTGRTSDYGYDNRYRLTSESVTDALQGNYLARFTYDDVGNRLTQIINGETTSYVYDDNDRISSESSAAQNTTYSYDDNGNTLAKTINNAQVQYVYDIRNRMISLDATAVGGDKADYQYNIDGIRIAKTLNGQATHYLVDNNRDYAQVIAESNDLGTRLKTYLYGDDLLSQTDTSNSTNTYHYDGLGSTRLLSDDSGTQSDSYTYAAFGELLNQSGTTENNFLFTGEQFDTDLDQYYLRARYYDQSIGRFTQQDEWMGRDGEPVTLNKYVYAHADPMSIVDPSGYMSLSSLSAGQNIQGVLINSAHQHVFRKAFKNFGCELGFALAEESIKYGIYVLYDSVSGRYYVGQSENIDSRHKQHLRQAKKEAQYRWKQNTKIIARFFVDGGGEALDKMEQFIIDILEADGQDLRNKKQVIGDKPKRDKIRSQFRALKRSICN</sequence>